<dbReference type="InterPro" id="IPR044751">
    <property type="entry name" value="Ion_transp-like_CBS"/>
</dbReference>
<dbReference type="EMBL" id="RJVQ01000010">
    <property type="protein sequence ID" value="RQW61697.1"/>
    <property type="molecule type" value="Genomic_DNA"/>
</dbReference>
<keyword evidence="2 8" id="KW-0812">Transmembrane</keyword>
<dbReference type="OrthoDB" id="9798188at2"/>
<dbReference type="PROSITE" id="PS51371">
    <property type="entry name" value="CBS"/>
    <property type="match status" value="1"/>
</dbReference>
<dbReference type="AlphaFoldDB" id="A0A3N9TBY0"/>
<dbReference type="PANTHER" id="PTHR22777">
    <property type="entry name" value="HEMOLYSIN-RELATED"/>
    <property type="match status" value="1"/>
</dbReference>
<comment type="caution">
    <text evidence="12">The sequence shown here is derived from an EMBL/GenBank/DDBJ whole genome shotgun (WGS) entry which is preliminary data.</text>
</comment>
<organism evidence="12 13">
    <name type="scientific">Vibrio viridaestus</name>
    <dbReference type="NCBI Taxonomy" id="2487322"/>
    <lineage>
        <taxon>Bacteria</taxon>
        <taxon>Pseudomonadati</taxon>
        <taxon>Pseudomonadota</taxon>
        <taxon>Gammaproteobacteria</taxon>
        <taxon>Vibrionales</taxon>
        <taxon>Vibrionaceae</taxon>
        <taxon>Vibrio</taxon>
    </lineage>
</organism>
<protein>
    <submittedName>
        <fullName evidence="12">DUF21 domain-containing protein</fullName>
    </submittedName>
</protein>
<feature type="domain" description="CBS" evidence="10">
    <location>
        <begin position="262"/>
        <end position="320"/>
    </location>
</feature>
<feature type="domain" description="CNNM transmembrane" evidence="11">
    <location>
        <begin position="1"/>
        <end position="178"/>
    </location>
</feature>
<sequence>MLLLALYVALAIFVSFVCSVLEAVLLSITPSYVAQQQNLGGHTADKLVKLKQDIDRPLASILTLNTIAHTIGAAGAGAQAAVVFGNRWVGLFSAILTLGILLLSEIIPKTIGATFWRHLTPFTVNVLDPMVKVLFPLVWLCELVTKPFSKEKEPLKVRDEIYAMSLLAHESEEFDEGESKLLANFFTLRTFPVTEVMTPRTVLFRVDAEMTVNDFLSQHMDTPFSRPLIYSQSTDNILGFTHRLELFKLQKQGYGDKQLGAIMRPIYVMLDNLSLLDAFNQMLREHLQLTVIVDEYGSVKGIVTLEDIFEYLVGEEIIDEADNTTDMQVLAFKRWEKWKKKHGVIESKDEEDGNQSDKNN</sequence>
<feature type="transmembrane region" description="Helical" evidence="9">
    <location>
        <begin position="58"/>
        <end position="82"/>
    </location>
</feature>
<dbReference type="PANTHER" id="PTHR22777:SF4">
    <property type="entry name" value="UPF0053 PROTEIN SLL1254"/>
    <property type="match status" value="1"/>
</dbReference>
<feature type="transmembrane region" description="Helical" evidence="9">
    <location>
        <begin position="6"/>
        <end position="28"/>
    </location>
</feature>
<evidence type="ECO:0000313" key="12">
    <source>
        <dbReference type="EMBL" id="RQW61697.1"/>
    </source>
</evidence>
<dbReference type="CDD" id="cd04590">
    <property type="entry name" value="CBS_pair_CorC_HlyC_assoc"/>
    <property type="match status" value="1"/>
</dbReference>
<evidence type="ECO:0000256" key="3">
    <source>
        <dbReference type="ARBA" id="ARBA00022737"/>
    </source>
</evidence>
<dbReference type="PROSITE" id="PS51846">
    <property type="entry name" value="CNNM"/>
    <property type="match status" value="1"/>
</dbReference>
<dbReference type="InterPro" id="IPR046342">
    <property type="entry name" value="CBS_dom_sf"/>
</dbReference>
<dbReference type="RefSeq" id="WP_124938544.1">
    <property type="nucleotide sequence ID" value="NZ_RJVQ01000010.1"/>
</dbReference>
<evidence type="ECO:0000259" key="11">
    <source>
        <dbReference type="PROSITE" id="PS51846"/>
    </source>
</evidence>
<evidence type="ECO:0000256" key="4">
    <source>
        <dbReference type="ARBA" id="ARBA00022989"/>
    </source>
</evidence>
<dbReference type="Proteomes" id="UP000281112">
    <property type="component" value="Unassembled WGS sequence"/>
</dbReference>
<evidence type="ECO:0000256" key="1">
    <source>
        <dbReference type="ARBA" id="ARBA00004141"/>
    </source>
</evidence>
<evidence type="ECO:0000256" key="6">
    <source>
        <dbReference type="ARBA" id="ARBA00023136"/>
    </source>
</evidence>
<dbReference type="InterPro" id="IPR000644">
    <property type="entry name" value="CBS_dom"/>
</dbReference>
<accession>A0A3N9TBY0</accession>
<dbReference type="SUPFAM" id="SSF54631">
    <property type="entry name" value="CBS-domain pair"/>
    <property type="match status" value="1"/>
</dbReference>
<evidence type="ECO:0000256" key="8">
    <source>
        <dbReference type="PROSITE-ProRule" id="PRU01193"/>
    </source>
</evidence>
<keyword evidence="3" id="KW-0677">Repeat</keyword>
<reference evidence="12 13" key="1">
    <citation type="submission" date="2018-11" db="EMBL/GenBank/DDBJ databases">
        <title>Vibrio LJC006 sp. nov., isolated from seawater during the bloom of the enteromorpha.</title>
        <authorList>
            <person name="Liang J."/>
        </authorList>
    </citation>
    <scope>NUCLEOTIDE SEQUENCE [LARGE SCALE GENOMIC DNA]</scope>
    <source>
        <strain evidence="12 13">LJC006</strain>
    </source>
</reference>
<evidence type="ECO:0000256" key="9">
    <source>
        <dbReference type="SAM" id="Phobius"/>
    </source>
</evidence>
<gene>
    <name evidence="12" type="ORF">EES38_17700</name>
</gene>
<evidence type="ECO:0000313" key="13">
    <source>
        <dbReference type="Proteomes" id="UP000281112"/>
    </source>
</evidence>
<keyword evidence="6 8" id="KW-0472">Membrane</keyword>
<feature type="transmembrane region" description="Helical" evidence="9">
    <location>
        <begin position="88"/>
        <end position="107"/>
    </location>
</feature>
<evidence type="ECO:0000256" key="5">
    <source>
        <dbReference type="ARBA" id="ARBA00023122"/>
    </source>
</evidence>
<dbReference type="Pfam" id="PF00571">
    <property type="entry name" value="CBS"/>
    <property type="match status" value="1"/>
</dbReference>
<name>A0A3N9TBY0_9VIBR</name>
<dbReference type="InterPro" id="IPR002550">
    <property type="entry name" value="CNNM"/>
</dbReference>
<keyword evidence="13" id="KW-1185">Reference proteome</keyword>
<comment type="subcellular location">
    <subcellularLocation>
        <location evidence="1">Membrane</location>
        <topology evidence="1">Multi-pass membrane protein</topology>
    </subcellularLocation>
</comment>
<keyword evidence="5 7" id="KW-0129">CBS domain</keyword>
<keyword evidence="4 8" id="KW-1133">Transmembrane helix</keyword>
<evidence type="ECO:0000259" key="10">
    <source>
        <dbReference type="PROSITE" id="PS51371"/>
    </source>
</evidence>
<dbReference type="Pfam" id="PF01595">
    <property type="entry name" value="CNNM"/>
    <property type="match status" value="1"/>
</dbReference>
<dbReference type="GO" id="GO:0005886">
    <property type="term" value="C:plasma membrane"/>
    <property type="evidence" value="ECO:0007669"/>
    <property type="project" value="TreeGrafter"/>
</dbReference>
<evidence type="ECO:0000256" key="7">
    <source>
        <dbReference type="PROSITE-ProRule" id="PRU00703"/>
    </source>
</evidence>
<evidence type="ECO:0000256" key="2">
    <source>
        <dbReference type="ARBA" id="ARBA00022692"/>
    </source>
</evidence>
<proteinExistence type="predicted"/>
<dbReference type="Gene3D" id="3.10.580.10">
    <property type="entry name" value="CBS-domain"/>
    <property type="match status" value="1"/>
</dbReference>